<evidence type="ECO:0000256" key="7">
    <source>
        <dbReference type="ARBA" id="ARBA00048258"/>
    </source>
</evidence>
<comment type="subcellular location">
    <subcellularLocation>
        <location evidence="8">Cytoplasm</location>
    </subcellularLocation>
</comment>
<comment type="miscellaneous">
    <text evidence="8">The reaction proceeds by a bi uni uni bi ping pong mechanism.</text>
</comment>
<dbReference type="PANTHER" id="PTHR21299">
    <property type="entry name" value="CYTIDYLATE KINASE/PANTOATE-BETA-ALANINE LIGASE"/>
    <property type="match status" value="1"/>
</dbReference>
<evidence type="ECO:0000313" key="9">
    <source>
        <dbReference type="EMBL" id="MFD2275500.1"/>
    </source>
</evidence>
<name>A0ABW5E3P4_9BACT</name>
<dbReference type="EMBL" id="JBHUJC010000010">
    <property type="protein sequence ID" value="MFD2275500.1"/>
    <property type="molecule type" value="Genomic_DNA"/>
</dbReference>
<feature type="binding site" evidence="8">
    <location>
        <position position="153"/>
    </location>
    <ligand>
        <name>(R)-pantoate</name>
        <dbReference type="ChEBI" id="CHEBI:15980"/>
    </ligand>
</feature>
<dbReference type="Pfam" id="PF02569">
    <property type="entry name" value="Pantoate_ligase"/>
    <property type="match status" value="1"/>
</dbReference>
<evidence type="ECO:0000256" key="2">
    <source>
        <dbReference type="ARBA" id="ARBA00009256"/>
    </source>
</evidence>
<dbReference type="PANTHER" id="PTHR21299:SF1">
    <property type="entry name" value="PANTOATE--BETA-ALANINE LIGASE"/>
    <property type="match status" value="1"/>
</dbReference>
<dbReference type="NCBIfam" id="TIGR00018">
    <property type="entry name" value="panC"/>
    <property type="match status" value="1"/>
</dbReference>
<keyword evidence="3 8" id="KW-0436">Ligase</keyword>
<dbReference type="Gene3D" id="3.30.1300.10">
    <property type="entry name" value="Pantoate-beta-alanine ligase, C-terminal domain"/>
    <property type="match status" value="1"/>
</dbReference>
<feature type="binding site" evidence="8">
    <location>
        <begin position="147"/>
        <end position="150"/>
    </location>
    <ligand>
        <name>ATP</name>
        <dbReference type="ChEBI" id="CHEBI:30616"/>
    </ligand>
</feature>
<comment type="similarity">
    <text evidence="2 8">Belongs to the pantothenate synthetase family.</text>
</comment>
<comment type="catalytic activity">
    <reaction evidence="7 8">
        <text>(R)-pantoate + beta-alanine + ATP = (R)-pantothenate + AMP + diphosphate + H(+)</text>
        <dbReference type="Rhea" id="RHEA:10912"/>
        <dbReference type="ChEBI" id="CHEBI:15378"/>
        <dbReference type="ChEBI" id="CHEBI:15980"/>
        <dbReference type="ChEBI" id="CHEBI:29032"/>
        <dbReference type="ChEBI" id="CHEBI:30616"/>
        <dbReference type="ChEBI" id="CHEBI:33019"/>
        <dbReference type="ChEBI" id="CHEBI:57966"/>
        <dbReference type="ChEBI" id="CHEBI:456215"/>
        <dbReference type="EC" id="6.3.2.1"/>
    </reaction>
</comment>
<keyword evidence="10" id="KW-1185">Reference proteome</keyword>
<dbReference type="EC" id="6.3.2.1" evidence="8"/>
<proteinExistence type="inferred from homology"/>
<comment type="subunit">
    <text evidence="8">Homodimer.</text>
</comment>
<keyword evidence="8" id="KW-0963">Cytoplasm</keyword>
<keyword evidence="4 8" id="KW-0566">Pantothenate biosynthesis</keyword>
<dbReference type="InterPro" id="IPR042176">
    <property type="entry name" value="Pantoate_ligase_C"/>
</dbReference>
<comment type="function">
    <text evidence="8">Catalyzes the condensation of pantoate with beta-alanine in an ATP-dependent reaction via a pantoyl-adenylate intermediate.</text>
</comment>
<organism evidence="9 10">
    <name type="scientific">Rubritalea spongiae</name>
    <dbReference type="NCBI Taxonomy" id="430797"/>
    <lineage>
        <taxon>Bacteria</taxon>
        <taxon>Pseudomonadati</taxon>
        <taxon>Verrucomicrobiota</taxon>
        <taxon>Verrucomicrobiia</taxon>
        <taxon>Verrucomicrobiales</taxon>
        <taxon>Rubritaleaceae</taxon>
        <taxon>Rubritalea</taxon>
    </lineage>
</organism>
<reference evidence="10" key="1">
    <citation type="journal article" date="2019" name="Int. J. Syst. Evol. Microbiol.">
        <title>The Global Catalogue of Microorganisms (GCM) 10K type strain sequencing project: providing services to taxonomists for standard genome sequencing and annotation.</title>
        <authorList>
            <consortium name="The Broad Institute Genomics Platform"/>
            <consortium name="The Broad Institute Genome Sequencing Center for Infectious Disease"/>
            <person name="Wu L."/>
            <person name="Ma J."/>
        </authorList>
    </citation>
    <scope>NUCLEOTIDE SEQUENCE [LARGE SCALE GENOMIC DNA]</scope>
    <source>
        <strain evidence="10">JCM 16545</strain>
    </source>
</reference>
<keyword evidence="6 8" id="KW-0067">ATP-binding</keyword>
<dbReference type="HAMAP" id="MF_00158">
    <property type="entry name" value="PanC"/>
    <property type="match status" value="1"/>
</dbReference>
<dbReference type="SUPFAM" id="SSF52374">
    <property type="entry name" value="Nucleotidylyl transferase"/>
    <property type="match status" value="1"/>
</dbReference>
<feature type="binding site" evidence="8">
    <location>
        <begin position="27"/>
        <end position="34"/>
    </location>
    <ligand>
        <name>ATP</name>
        <dbReference type="ChEBI" id="CHEBI:30616"/>
    </ligand>
</feature>
<dbReference type="GO" id="GO:0004592">
    <property type="term" value="F:pantoate-beta-alanine ligase activity"/>
    <property type="evidence" value="ECO:0007669"/>
    <property type="project" value="UniProtKB-EC"/>
</dbReference>
<feature type="binding site" evidence="8">
    <location>
        <position position="61"/>
    </location>
    <ligand>
        <name>beta-alanine</name>
        <dbReference type="ChEBI" id="CHEBI:57966"/>
    </ligand>
</feature>
<evidence type="ECO:0000256" key="1">
    <source>
        <dbReference type="ARBA" id="ARBA00004990"/>
    </source>
</evidence>
<keyword evidence="5 8" id="KW-0547">Nucleotide-binding</keyword>
<evidence type="ECO:0000313" key="10">
    <source>
        <dbReference type="Proteomes" id="UP001597297"/>
    </source>
</evidence>
<protein>
    <recommendedName>
        <fullName evidence="8">Pantothenate synthetase</fullName>
        <shortName evidence="8">PS</shortName>
        <ecNumber evidence="8">6.3.2.1</ecNumber>
    </recommendedName>
    <alternativeName>
        <fullName evidence="8">Pantoate--beta-alanine ligase</fullName>
    </alternativeName>
    <alternativeName>
        <fullName evidence="8">Pantoate-activating enzyme</fullName>
    </alternativeName>
</protein>
<dbReference type="InterPro" id="IPR014729">
    <property type="entry name" value="Rossmann-like_a/b/a_fold"/>
</dbReference>
<evidence type="ECO:0000256" key="4">
    <source>
        <dbReference type="ARBA" id="ARBA00022655"/>
    </source>
</evidence>
<dbReference type="InterPro" id="IPR003721">
    <property type="entry name" value="Pantoate_ligase"/>
</dbReference>
<feature type="active site" description="Proton donor" evidence="8">
    <location>
        <position position="34"/>
    </location>
</feature>
<dbReference type="Proteomes" id="UP001597297">
    <property type="component" value="Unassembled WGS sequence"/>
</dbReference>
<sequence>MEIANTVTELLLAKKRFPFPPVLVPTMGALHQGHVALIRKARDIAGPNGCVAVSIFVNPIQFNNLNDLENYPNKLANDISICETEGVDLLYTPSTESLYAGNRSITINESSLSAQLCGAARPGHFDGVCTVVAKLFNLFSPIDAVFGKKDYQQLAIINRMVRDLNFQTVIHGVDTVREQDGLALSSRNVRLSVKARTQAPVLHKALKSACELLERGQKDVATLLKHVREHISQNAPLAKIDYIECVDAATLQAVDLLNHKSIIAIAVFFDDVRLIDNVELNPNY</sequence>
<dbReference type="RefSeq" id="WP_377092720.1">
    <property type="nucleotide sequence ID" value="NZ_JBHSJM010000001.1"/>
</dbReference>
<comment type="caution">
    <text evidence="9">The sequence shown here is derived from an EMBL/GenBank/DDBJ whole genome shotgun (WGS) entry which is preliminary data.</text>
</comment>
<evidence type="ECO:0000256" key="6">
    <source>
        <dbReference type="ARBA" id="ARBA00022840"/>
    </source>
</evidence>
<gene>
    <name evidence="8 9" type="primary">panC</name>
    <name evidence="9" type="ORF">ACFSQZ_03370</name>
</gene>
<feature type="binding site" evidence="8">
    <location>
        <position position="176"/>
    </location>
    <ligand>
        <name>ATP</name>
        <dbReference type="ChEBI" id="CHEBI:30616"/>
    </ligand>
</feature>
<accession>A0ABW5E3P4</accession>
<feature type="binding site" evidence="8">
    <location>
        <position position="61"/>
    </location>
    <ligand>
        <name>(R)-pantoate</name>
        <dbReference type="ChEBI" id="CHEBI:15980"/>
    </ligand>
</feature>
<feature type="binding site" evidence="8">
    <location>
        <begin position="184"/>
        <end position="187"/>
    </location>
    <ligand>
        <name>ATP</name>
        <dbReference type="ChEBI" id="CHEBI:30616"/>
    </ligand>
</feature>
<evidence type="ECO:0000256" key="5">
    <source>
        <dbReference type="ARBA" id="ARBA00022741"/>
    </source>
</evidence>
<evidence type="ECO:0000256" key="8">
    <source>
        <dbReference type="HAMAP-Rule" id="MF_00158"/>
    </source>
</evidence>
<dbReference type="Gene3D" id="3.40.50.620">
    <property type="entry name" value="HUPs"/>
    <property type="match status" value="1"/>
</dbReference>
<comment type="pathway">
    <text evidence="1 8">Cofactor biosynthesis; (R)-pantothenate biosynthesis; (R)-pantothenate from (R)-pantoate and beta-alanine: step 1/1.</text>
</comment>
<evidence type="ECO:0000256" key="3">
    <source>
        <dbReference type="ARBA" id="ARBA00022598"/>
    </source>
</evidence>
<dbReference type="CDD" id="cd00560">
    <property type="entry name" value="PanC"/>
    <property type="match status" value="1"/>
</dbReference>